<dbReference type="RefSeq" id="WP_062074179.1">
    <property type="nucleotide sequence ID" value="NZ_BBRC01000002.1"/>
</dbReference>
<dbReference type="EMBL" id="JACBZO010000001">
    <property type="protein sequence ID" value="NYI42333.1"/>
    <property type="molecule type" value="Genomic_DNA"/>
</dbReference>
<dbReference type="OrthoDB" id="9766277at2"/>
<name>A0A7Y9ZD06_9MICO</name>
<reference evidence="3 4" key="1">
    <citation type="submission" date="2020-07" db="EMBL/GenBank/DDBJ databases">
        <title>Sequencing the genomes of 1000 actinobacteria strains.</title>
        <authorList>
            <person name="Klenk H.-P."/>
        </authorList>
    </citation>
    <scope>NUCLEOTIDE SEQUENCE [LARGE SCALE GENOMIC DNA]</scope>
    <source>
        <strain evidence="3 4">DSM 19970</strain>
    </source>
</reference>
<evidence type="ECO:0000313" key="4">
    <source>
        <dbReference type="Proteomes" id="UP000547973"/>
    </source>
</evidence>
<dbReference type="SUPFAM" id="SSF53955">
    <property type="entry name" value="Lysozyme-like"/>
    <property type="match status" value="1"/>
</dbReference>
<dbReference type="AlphaFoldDB" id="A0A7Y9ZD06"/>
<dbReference type="InterPro" id="IPR023346">
    <property type="entry name" value="Lysozyme-like_dom_sf"/>
</dbReference>
<keyword evidence="4" id="KW-1185">Reference proteome</keyword>
<dbReference type="Proteomes" id="UP000547973">
    <property type="component" value="Unassembled WGS sequence"/>
</dbReference>
<evidence type="ECO:0000259" key="2">
    <source>
        <dbReference type="PROSITE" id="PS51109"/>
    </source>
</evidence>
<sequence>MTYKNLPPAPGGRRERRLQARARLRIYRQVGSSLAVVAIAATSFSTAGAADIAHRSLSQRDNTVEAVAPVIAGDGSVEVKTVTSQLAIANGTVEQPDTSARVGTRRVVQTGAPGVELVSYIVTTINGVEVGRTPGLSVVVSAPTDEIVAVGALRIPPATNVQRGSNQALGQQMAADLFGWTGDQWSCLDTLWQHESGWSQTSGNQTSGAYGIPQALPGNKMAVYGADWQTNPATQITWGLHYIQDRYATPCGAWGHFTSHNWY</sequence>
<evidence type="ECO:0000256" key="1">
    <source>
        <dbReference type="ARBA" id="ARBA00022729"/>
    </source>
</evidence>
<gene>
    <name evidence="3" type="ORF">BKA03_002452</name>
</gene>
<organism evidence="3 4">
    <name type="scientific">Demequina lutea</name>
    <dbReference type="NCBI Taxonomy" id="431489"/>
    <lineage>
        <taxon>Bacteria</taxon>
        <taxon>Bacillati</taxon>
        <taxon>Actinomycetota</taxon>
        <taxon>Actinomycetes</taxon>
        <taxon>Micrococcales</taxon>
        <taxon>Demequinaceae</taxon>
        <taxon>Demequina</taxon>
    </lineage>
</organism>
<dbReference type="PROSITE" id="PS51109">
    <property type="entry name" value="G5"/>
    <property type="match status" value="1"/>
</dbReference>
<dbReference type="Gene3D" id="2.20.230.10">
    <property type="entry name" value="Resuscitation-promoting factor rpfb"/>
    <property type="match status" value="1"/>
</dbReference>
<feature type="domain" description="G5" evidence="2">
    <location>
        <begin position="74"/>
        <end position="154"/>
    </location>
</feature>
<proteinExistence type="predicted"/>
<dbReference type="Pfam" id="PF07501">
    <property type="entry name" value="G5"/>
    <property type="match status" value="1"/>
</dbReference>
<keyword evidence="1" id="KW-0732">Signal</keyword>
<evidence type="ECO:0000313" key="3">
    <source>
        <dbReference type="EMBL" id="NYI42333.1"/>
    </source>
</evidence>
<accession>A0A7Y9ZD06</accession>
<dbReference type="SMART" id="SM01208">
    <property type="entry name" value="G5"/>
    <property type="match status" value="1"/>
</dbReference>
<comment type="caution">
    <text evidence="3">The sequence shown here is derived from an EMBL/GenBank/DDBJ whole genome shotgun (WGS) entry which is preliminary data.</text>
</comment>
<protein>
    <recommendedName>
        <fullName evidence="2">G5 domain-containing protein</fullName>
    </recommendedName>
</protein>
<dbReference type="InterPro" id="IPR011098">
    <property type="entry name" value="G5_dom"/>
</dbReference>